<gene>
    <name evidence="7" type="ORF">DRP43_05465</name>
</gene>
<dbReference type="EMBL" id="QNBD01000262">
    <property type="protein sequence ID" value="RKX68542.1"/>
    <property type="molecule type" value="Genomic_DNA"/>
</dbReference>
<evidence type="ECO:0000256" key="5">
    <source>
        <dbReference type="ARBA" id="ARBA00023136"/>
    </source>
</evidence>
<keyword evidence="2" id="KW-1003">Cell membrane</keyword>
<sequence length="257" mass="30242">MLPFILTKRTKILYSNYKRIAPDKNHFRLAQLEFQHIVWNYIDFFKIHNFSKKSVFSLCPYIPKKTIKITKNSKGAVMICAHLGNFDFASSYISSFSELQTVSVAESDGPGEELFNVFSNYRSEFGMKILRLEDKMTVYNLYRLLKEGGLIILLGDRDILGNGREKDFFKFKSKFPIGPEYLALKQKKPVIFGIVVRNPRKRRFYKLVEINIPLNDLFSIDVNNAINILLKRYIFILEAMIRKYPEQWLVFQPPWIE</sequence>
<protein>
    <recommendedName>
        <fullName evidence="9">Lipid A biosynthesis acyltransferase</fullName>
    </recommendedName>
</protein>
<evidence type="ECO:0000256" key="4">
    <source>
        <dbReference type="ARBA" id="ARBA00022679"/>
    </source>
</evidence>
<comment type="subcellular location">
    <subcellularLocation>
        <location evidence="1">Cell inner membrane</location>
    </subcellularLocation>
</comment>
<evidence type="ECO:0000256" key="3">
    <source>
        <dbReference type="ARBA" id="ARBA00022519"/>
    </source>
</evidence>
<evidence type="ECO:0000256" key="1">
    <source>
        <dbReference type="ARBA" id="ARBA00004533"/>
    </source>
</evidence>
<dbReference type="PANTHER" id="PTHR30606:SF10">
    <property type="entry name" value="PHOSPHATIDYLINOSITOL MANNOSIDE ACYLTRANSFERASE"/>
    <property type="match status" value="1"/>
</dbReference>
<comment type="caution">
    <text evidence="7">The sequence shown here is derived from an EMBL/GenBank/DDBJ whole genome shotgun (WGS) entry which is preliminary data.</text>
</comment>
<evidence type="ECO:0000313" key="8">
    <source>
        <dbReference type="Proteomes" id="UP000271125"/>
    </source>
</evidence>
<evidence type="ECO:0000256" key="6">
    <source>
        <dbReference type="ARBA" id="ARBA00023315"/>
    </source>
</evidence>
<keyword evidence="6" id="KW-0012">Acyltransferase</keyword>
<evidence type="ECO:0000256" key="2">
    <source>
        <dbReference type="ARBA" id="ARBA00022475"/>
    </source>
</evidence>
<organism evidence="7 8">
    <name type="scientific">candidate division TA06 bacterium</name>
    <dbReference type="NCBI Taxonomy" id="2250710"/>
    <lineage>
        <taxon>Bacteria</taxon>
        <taxon>Bacteria division TA06</taxon>
    </lineage>
</organism>
<evidence type="ECO:0008006" key="9">
    <source>
        <dbReference type="Google" id="ProtNLM"/>
    </source>
</evidence>
<keyword evidence="3" id="KW-0997">Cell inner membrane</keyword>
<name>A0A660SDB6_UNCT6</name>
<evidence type="ECO:0000313" key="7">
    <source>
        <dbReference type="EMBL" id="RKX68542.1"/>
    </source>
</evidence>
<reference evidence="7 8" key="1">
    <citation type="submission" date="2018-06" db="EMBL/GenBank/DDBJ databases">
        <title>Extensive metabolic versatility and redundancy in microbially diverse, dynamic hydrothermal sediments.</title>
        <authorList>
            <person name="Dombrowski N."/>
            <person name="Teske A."/>
            <person name="Baker B.J."/>
        </authorList>
    </citation>
    <scope>NUCLEOTIDE SEQUENCE [LARGE SCALE GENOMIC DNA]</scope>
    <source>
        <strain evidence="7">B10_G13</strain>
    </source>
</reference>
<proteinExistence type="predicted"/>
<keyword evidence="5" id="KW-0472">Membrane</keyword>
<dbReference type="Proteomes" id="UP000271125">
    <property type="component" value="Unassembled WGS sequence"/>
</dbReference>
<keyword evidence="4" id="KW-0808">Transferase</keyword>
<dbReference type="GO" id="GO:0009247">
    <property type="term" value="P:glycolipid biosynthetic process"/>
    <property type="evidence" value="ECO:0007669"/>
    <property type="project" value="UniProtKB-ARBA"/>
</dbReference>
<dbReference type="PANTHER" id="PTHR30606">
    <property type="entry name" value="LIPID A BIOSYNTHESIS LAUROYL ACYLTRANSFERASE"/>
    <property type="match status" value="1"/>
</dbReference>
<accession>A0A660SDB6</accession>
<dbReference type="Pfam" id="PF03279">
    <property type="entry name" value="Lip_A_acyltrans"/>
    <property type="match status" value="1"/>
</dbReference>
<dbReference type="InterPro" id="IPR004960">
    <property type="entry name" value="LipA_acyltrans"/>
</dbReference>
<dbReference type="GO" id="GO:0005886">
    <property type="term" value="C:plasma membrane"/>
    <property type="evidence" value="ECO:0007669"/>
    <property type="project" value="UniProtKB-SubCell"/>
</dbReference>
<dbReference type="AlphaFoldDB" id="A0A660SDB6"/>
<dbReference type="GO" id="GO:0016746">
    <property type="term" value="F:acyltransferase activity"/>
    <property type="evidence" value="ECO:0007669"/>
    <property type="project" value="UniProtKB-KW"/>
</dbReference>